<dbReference type="GO" id="GO:0032259">
    <property type="term" value="P:methylation"/>
    <property type="evidence" value="ECO:0007669"/>
    <property type="project" value="UniProtKB-KW"/>
</dbReference>
<sequence>MTWQASVVTLFPEMFPGPLGQSLAGKGLRKGRWAIDAFDIRGFATDRHRTVDDTPFGGGAGMVMRPDVVDAALAAAIAAGPERPALYLTPRGRVLDQAMVRDFVAGPGLILLCGRYEGVDQRVVEARGLLEVSIGDYVLSGGEPAALVLLDACVRLLPGVMGAAESGVEESHADGLLEYPHYTRPADWQGRAVPPVLLSGHHAEVAKWRRAEAERITRERRPDLWARHAGRDRAPSAPCVTENQCAGRDRAPSAPCVTANPQDAAAAPAMDGRPAAA</sequence>
<dbReference type="InterPro" id="IPR029028">
    <property type="entry name" value="Alpha/beta_knot_MTases"/>
</dbReference>
<evidence type="ECO:0000256" key="14">
    <source>
        <dbReference type="ARBA" id="ARBA00047783"/>
    </source>
</evidence>
<feature type="binding site" evidence="15">
    <location>
        <begin position="134"/>
        <end position="139"/>
    </location>
    <ligand>
        <name>S-adenosyl-L-methionine</name>
        <dbReference type="ChEBI" id="CHEBI:59789"/>
    </ligand>
</feature>
<dbReference type="Proteomes" id="UP001243009">
    <property type="component" value="Unassembled WGS sequence"/>
</dbReference>
<reference evidence="19 20" key="1">
    <citation type="submission" date="2023-08" db="EMBL/GenBank/DDBJ databases">
        <title>The draft genome sequence of Paracraurococcus sp. LOR1-02.</title>
        <authorList>
            <person name="Kingkaew E."/>
            <person name="Tanasupawat S."/>
        </authorList>
    </citation>
    <scope>NUCLEOTIDE SEQUENCE [LARGE SCALE GENOMIC DNA]</scope>
    <source>
        <strain evidence="19 20">LOR1-02</strain>
    </source>
</reference>
<evidence type="ECO:0000256" key="13">
    <source>
        <dbReference type="ARBA" id="ARBA00033392"/>
    </source>
</evidence>
<keyword evidence="20" id="KW-1185">Reference proteome</keyword>
<evidence type="ECO:0000313" key="19">
    <source>
        <dbReference type="EMBL" id="MDO9709109.1"/>
    </source>
</evidence>
<evidence type="ECO:0000256" key="12">
    <source>
        <dbReference type="ARBA" id="ARBA00029736"/>
    </source>
</evidence>
<comment type="catalytic activity">
    <reaction evidence="14 15 16">
        <text>guanosine(37) in tRNA + S-adenosyl-L-methionine = N(1)-methylguanosine(37) in tRNA + S-adenosyl-L-homocysteine + H(+)</text>
        <dbReference type="Rhea" id="RHEA:36899"/>
        <dbReference type="Rhea" id="RHEA-COMP:10145"/>
        <dbReference type="Rhea" id="RHEA-COMP:10147"/>
        <dbReference type="ChEBI" id="CHEBI:15378"/>
        <dbReference type="ChEBI" id="CHEBI:57856"/>
        <dbReference type="ChEBI" id="CHEBI:59789"/>
        <dbReference type="ChEBI" id="CHEBI:73542"/>
        <dbReference type="ChEBI" id="CHEBI:74269"/>
        <dbReference type="EC" id="2.1.1.228"/>
    </reaction>
</comment>
<evidence type="ECO:0000256" key="9">
    <source>
        <dbReference type="ARBA" id="ARBA00022679"/>
    </source>
</evidence>
<gene>
    <name evidence="15 19" type="primary">trmD</name>
    <name evidence="19" type="ORF">Q7A36_12220</name>
</gene>
<evidence type="ECO:0000256" key="2">
    <source>
        <dbReference type="ARBA" id="ARBA00004496"/>
    </source>
</evidence>
<accession>A0ABT9DYZ4</accession>
<name>A0ABT9DYZ4_9PROT</name>
<feature type="compositionally biased region" description="Low complexity" evidence="17">
    <location>
        <begin position="259"/>
        <end position="277"/>
    </location>
</feature>
<keyword evidence="11 15" id="KW-0819">tRNA processing</keyword>
<dbReference type="NCBIfam" id="TIGR00088">
    <property type="entry name" value="trmD"/>
    <property type="match status" value="1"/>
</dbReference>
<organism evidence="19 20">
    <name type="scientific">Paracraurococcus lichenis</name>
    <dbReference type="NCBI Taxonomy" id="3064888"/>
    <lineage>
        <taxon>Bacteria</taxon>
        <taxon>Pseudomonadati</taxon>
        <taxon>Pseudomonadota</taxon>
        <taxon>Alphaproteobacteria</taxon>
        <taxon>Acetobacterales</taxon>
        <taxon>Roseomonadaceae</taxon>
        <taxon>Paracraurococcus</taxon>
    </lineage>
</organism>
<evidence type="ECO:0000259" key="18">
    <source>
        <dbReference type="Pfam" id="PF01746"/>
    </source>
</evidence>
<keyword evidence="8 15" id="KW-0489">Methyltransferase</keyword>
<protein>
    <recommendedName>
        <fullName evidence="6 15">tRNA (guanine-N(1)-)-methyltransferase</fullName>
        <ecNumber evidence="5 15">2.1.1.228</ecNumber>
    </recommendedName>
    <alternativeName>
        <fullName evidence="12 15">M1G-methyltransferase</fullName>
    </alternativeName>
    <alternativeName>
        <fullName evidence="13 15">tRNA [GM37] methyltransferase</fullName>
    </alternativeName>
</protein>
<evidence type="ECO:0000256" key="16">
    <source>
        <dbReference type="RuleBase" id="RU003464"/>
    </source>
</evidence>
<dbReference type="Pfam" id="PF01746">
    <property type="entry name" value="tRNA_m1G_MT"/>
    <property type="match status" value="1"/>
</dbReference>
<dbReference type="SUPFAM" id="SSF75217">
    <property type="entry name" value="alpha/beta knot"/>
    <property type="match status" value="1"/>
</dbReference>
<dbReference type="Gene3D" id="3.40.1280.10">
    <property type="match status" value="1"/>
</dbReference>
<dbReference type="InterPro" id="IPR029026">
    <property type="entry name" value="tRNA_m1G_MTases_N"/>
</dbReference>
<keyword evidence="9 15" id="KW-0808">Transferase</keyword>
<dbReference type="EC" id="2.1.1.228" evidence="5 15"/>
<dbReference type="Gene3D" id="1.10.1270.20">
    <property type="entry name" value="tRNA(m1g37)methyltransferase, domain 2"/>
    <property type="match status" value="1"/>
</dbReference>
<dbReference type="PANTHER" id="PTHR46417">
    <property type="entry name" value="TRNA (GUANINE-N(1)-)-METHYLTRANSFERASE"/>
    <property type="match status" value="1"/>
</dbReference>
<evidence type="ECO:0000256" key="4">
    <source>
        <dbReference type="ARBA" id="ARBA00011738"/>
    </source>
</evidence>
<dbReference type="InterPro" id="IPR016009">
    <property type="entry name" value="tRNA_MeTrfase_TRMD/TRM10"/>
</dbReference>
<evidence type="ECO:0000256" key="8">
    <source>
        <dbReference type="ARBA" id="ARBA00022603"/>
    </source>
</evidence>
<evidence type="ECO:0000256" key="11">
    <source>
        <dbReference type="ARBA" id="ARBA00022694"/>
    </source>
</evidence>
<dbReference type="CDD" id="cd18080">
    <property type="entry name" value="TrmD-like"/>
    <property type="match status" value="1"/>
</dbReference>
<dbReference type="NCBIfam" id="NF000648">
    <property type="entry name" value="PRK00026.1"/>
    <property type="match status" value="1"/>
</dbReference>
<feature type="binding site" evidence="15">
    <location>
        <position position="114"/>
    </location>
    <ligand>
        <name>S-adenosyl-L-methionine</name>
        <dbReference type="ChEBI" id="CHEBI:59789"/>
    </ligand>
</feature>
<comment type="similarity">
    <text evidence="3 15 16">Belongs to the RNA methyltransferase TrmD family.</text>
</comment>
<evidence type="ECO:0000313" key="20">
    <source>
        <dbReference type="Proteomes" id="UP001243009"/>
    </source>
</evidence>
<evidence type="ECO:0000256" key="7">
    <source>
        <dbReference type="ARBA" id="ARBA00022490"/>
    </source>
</evidence>
<comment type="subunit">
    <text evidence="4 15 16">Homodimer.</text>
</comment>
<keyword evidence="7 15" id="KW-0963">Cytoplasm</keyword>
<evidence type="ECO:0000256" key="1">
    <source>
        <dbReference type="ARBA" id="ARBA00002634"/>
    </source>
</evidence>
<dbReference type="PANTHER" id="PTHR46417:SF1">
    <property type="entry name" value="TRNA (GUANINE-N(1)-)-METHYLTRANSFERASE"/>
    <property type="match status" value="1"/>
</dbReference>
<comment type="caution">
    <text evidence="19">The sequence shown here is derived from an EMBL/GenBank/DDBJ whole genome shotgun (WGS) entry which is preliminary data.</text>
</comment>
<evidence type="ECO:0000256" key="6">
    <source>
        <dbReference type="ARBA" id="ARBA00014679"/>
    </source>
</evidence>
<comment type="function">
    <text evidence="1 15 16">Specifically methylates guanosine-37 in various tRNAs.</text>
</comment>
<comment type="subcellular location">
    <subcellularLocation>
        <location evidence="2 15 16">Cytoplasm</location>
    </subcellularLocation>
</comment>
<dbReference type="InterPro" id="IPR002649">
    <property type="entry name" value="tRNA_m1G_MeTrfase_TrmD"/>
</dbReference>
<keyword evidence="10 15" id="KW-0949">S-adenosyl-L-methionine</keyword>
<feature type="domain" description="tRNA methyltransferase TRMD/TRM10-type" evidence="18">
    <location>
        <begin position="5"/>
        <end position="226"/>
    </location>
</feature>
<proteinExistence type="inferred from homology"/>
<dbReference type="HAMAP" id="MF_00605">
    <property type="entry name" value="TrmD"/>
    <property type="match status" value="1"/>
</dbReference>
<evidence type="ECO:0000256" key="15">
    <source>
        <dbReference type="HAMAP-Rule" id="MF_00605"/>
    </source>
</evidence>
<dbReference type="GO" id="GO:0052906">
    <property type="term" value="F:tRNA (guanine(37)-N1)-methyltransferase activity"/>
    <property type="evidence" value="ECO:0007669"/>
    <property type="project" value="UniProtKB-EC"/>
</dbReference>
<evidence type="ECO:0000256" key="10">
    <source>
        <dbReference type="ARBA" id="ARBA00022691"/>
    </source>
</evidence>
<dbReference type="EMBL" id="JAUTWS010000010">
    <property type="protein sequence ID" value="MDO9709109.1"/>
    <property type="molecule type" value="Genomic_DNA"/>
</dbReference>
<feature type="region of interest" description="Disordered" evidence="17">
    <location>
        <begin position="227"/>
        <end position="277"/>
    </location>
</feature>
<evidence type="ECO:0000256" key="3">
    <source>
        <dbReference type="ARBA" id="ARBA00007630"/>
    </source>
</evidence>
<dbReference type="PIRSF" id="PIRSF000386">
    <property type="entry name" value="tRNA_mtase"/>
    <property type="match status" value="1"/>
</dbReference>
<evidence type="ECO:0000256" key="5">
    <source>
        <dbReference type="ARBA" id="ARBA00012807"/>
    </source>
</evidence>
<dbReference type="RefSeq" id="WP_305103976.1">
    <property type="nucleotide sequence ID" value="NZ_JAUTWS010000010.1"/>
</dbReference>
<dbReference type="InterPro" id="IPR023148">
    <property type="entry name" value="tRNA_m1G_MeTrfase_C_sf"/>
</dbReference>
<evidence type="ECO:0000256" key="17">
    <source>
        <dbReference type="SAM" id="MobiDB-lite"/>
    </source>
</evidence>